<evidence type="ECO:0000313" key="13">
    <source>
        <dbReference type="Proteomes" id="UP001177003"/>
    </source>
</evidence>
<feature type="domain" description="CCR4-NOT transcription complex subunit 1 TTP binding" evidence="10">
    <location>
        <begin position="261"/>
        <end position="422"/>
    </location>
</feature>
<dbReference type="PANTHER" id="PTHR13162">
    <property type="entry name" value="CCR4-NOT TRANSCRIPTION COMPLEX"/>
    <property type="match status" value="1"/>
</dbReference>
<feature type="domain" description="CCR4-NOT transcription complex subunit 1 CAF1-binding" evidence="9">
    <location>
        <begin position="830"/>
        <end position="1048"/>
    </location>
</feature>
<evidence type="ECO:0000256" key="6">
    <source>
        <dbReference type="SAM" id="MobiDB-lite"/>
    </source>
</evidence>
<protein>
    <recommendedName>
        <fullName evidence="14">CCR4-NOT transcription complex subunit 1</fullName>
    </recommendedName>
</protein>
<keyword evidence="4" id="KW-0804">Transcription</keyword>
<dbReference type="FunFam" id="1.25.40.180:FF:000012">
    <property type="entry name" value="Ccr4-Not transcription complex subunit"/>
    <property type="match status" value="1"/>
</dbReference>
<dbReference type="Gene3D" id="1.25.40.790">
    <property type="match status" value="1"/>
</dbReference>
<accession>A0AA35YT44</accession>
<dbReference type="InterPro" id="IPR007196">
    <property type="entry name" value="CCR4-Not_Not1_C"/>
</dbReference>
<name>A0AA35YT44_LACSI</name>
<dbReference type="GO" id="GO:0000932">
    <property type="term" value="C:P-body"/>
    <property type="evidence" value="ECO:0007669"/>
    <property type="project" value="TreeGrafter"/>
</dbReference>
<feature type="region of interest" description="Disordered" evidence="6">
    <location>
        <begin position="420"/>
        <end position="441"/>
    </location>
</feature>
<evidence type="ECO:0000256" key="5">
    <source>
        <dbReference type="ARBA" id="ARBA00023242"/>
    </source>
</evidence>
<feature type="region of interest" description="Disordered" evidence="6">
    <location>
        <begin position="453"/>
        <end position="492"/>
    </location>
</feature>
<feature type="region of interest" description="Disordered" evidence="6">
    <location>
        <begin position="682"/>
        <end position="769"/>
    </location>
</feature>
<sequence>MLLDIHAPEINCLFIDVKSPQTSTTLAFIVRSCAPKIFQFTPSPQFRALNLYIERGADDSILLIENCVLHFNIFKKDLKTTPLEPAFASIFKKLIGKPYFCKVFSCFRKYTHISETFLDNLSTSLQLSRHENFQFAVALANADEDDLSRAGEKFCEEHFKELCDLSERGHIPSVQALLEERIRALMDSGIQELSNNAHKSGTQDLIQEEAPTSSKVYQVLQEDTALLSSNQLSKEMESLCITSADDCPMIEKISDEPGSSTVEVDADPINTEANAYFQQMFSGQLTVDAMVQMLMQFKGSSEKREQLVFEYMIINLLQVKKFFNTYSDEQFNLSAILFGLLIKNQVMNDSTLSIALQSVLDALHEPADSKIFIFGIKALETFVDRLIEFPEFCQQVLQISHLKGTHSELVSIIEKTLGRTSSSHSESDEAHNQCSSIPPPENVVEQVRSLKEGEHGIQEPSDRAHKSGTQDLFQEEAPTSPKVLQEDTALPSSNQLSKEMENLCITSTDDCPMIENISDEPDSSTVEVDADHINTEANAYFQQMFSGQLTVDEMVQMLTQFKGSSEKREQLIFEDMISNLLQVKTSFNTYSDEQFNLSAVLFGLLIKNQVVSDSTLSIALQSVLDALHEPADSKIFIFGTKALETFVDRLIEFPEFCQQVLQISHIQGTHSDLVSIIEQTLGRTSSTHPESDEADNQCSSIPPPENVVMPDSSSHLTGSDGEHLGSQVSSPPKLQQRNEIQSDEIQKPSLTESSHTNQNLTTSVATSSDSANIQKASNMLSPQSVAISSALMASSPEFRLPSRTVASTSFVSASSSTLLDVAQRRETPVQAPPSITRDRISFIFNTLSIANIEAKVEEFTKILEEPYYPWFAQYLVMKRASSEPNFHKLFMSFLEKAHSKQLMEEVVQETYKNCKILLRSELIQTSSEQRLLLKNLGGWLGMITIGRNRALLSKHIDPKSLIIEAYEKGLMIGIIPFTSKVLEPCKGSLAYQPPNPWTMGILGLLAEIHAMPNLKANLKFSIEILFKNLELDMKAVTPTSLLKDRVRKIEGNPDFCNKDVGSSQQNTVTSAVNQVELPHEAAVTSYQGGDSHILYQHAAPVHFPAVPLVEDMNMLFQRLLPVIMDKAIKEILSTIVQKSVTIATQTTMALVLKEYDNDSDENYIHSTSSSIIVCLAGNLSYVTSKEPLRKKMSSQLRNSLQGLNIASESLEHAMQRVIDDNLELGCASIEKAAIETGLVIVKNEIAQQLSVRRKQIESSRTTTIDPSLFAQSRIGAFPEAFHPQAAQFVSLHQPQVRMVPAPQSHVSGTYNVANEMRAQQQTFLPPSSSRHFISKPSLTTGAALDEYHVLVKKLEFLIGKDAKQAEIQSVVCEVPVVVLRCINKDEAALAVAQTVFESLYENAANYVHVNADLDILAGVCDVSKLVGRELTSWVVHSDDERRFNKDITVGLIRRELLNLTEYDAYMARLIDGGKSGATIEFFISLVETLKLSDAGVLSSLHNVIHSLSKVTKHPVASKDDDDAFISSEPDPPTFHWQVSKIFNDWCRIRDRHGVNDAARAHFILELHQNVLSRADDMPNRFFRRLMELGVSHYLSSQGTNEEANLSSFLVIDIYADLVFSILRFLPVDQGYSKLSLFSKVLAVIVRFVKKDAEEKKESFISTPYFRLFINFFNHLHTLDSTDANFQMYAALSNSFHALQPLKVPAFSFPWVELISHKDFMPKLFAANGQKGWPYFKRLLLDLLMFMEPFLRTGELTDPVRILYKGTLRVLLVVVHDFPDFVCYYNFSFCEAIASRCVQLRNIILSTFPANMSLPDPNTPNLKVDLLAEISQSPCIDFEFAAALKANNMKNDVDEYFMTRPEMSSFLYGLKYKLLLSSREAERSGTYYNVPLMNSLVLYIGTKAIQQLQVSTASHEASITRFVSKTGYFAGAALDIFRTLIRDLNWEGRYLFFNAVADQLRYPNNHTHFFSFILLHFFVEIKEEAIKEQITRVLLERLITKLPHPWGLQVTFIELVKNPRYQFWNLNFTRSDPEIKRVFDFVSASFGVHVQFVNAVSGVL</sequence>
<gene>
    <name evidence="12" type="ORF">LSALG_LOCUS19227</name>
</gene>
<feature type="domain" description="CCR4-Not complex component Not1 C-terminal" evidence="7">
    <location>
        <begin position="1680"/>
        <end position="2041"/>
    </location>
</feature>
<dbReference type="Pfam" id="PF25097">
    <property type="entry name" value="ARM_Cnot1"/>
    <property type="match status" value="1"/>
</dbReference>
<evidence type="ECO:0000259" key="7">
    <source>
        <dbReference type="Pfam" id="PF04054"/>
    </source>
</evidence>
<dbReference type="InterPro" id="IPR024557">
    <property type="entry name" value="CNOT1_dom_4"/>
</dbReference>
<keyword evidence="2" id="KW-0678">Repressor</keyword>
<dbReference type="Pfam" id="PF04054">
    <property type="entry name" value="Not1"/>
    <property type="match status" value="1"/>
</dbReference>
<keyword evidence="13" id="KW-1185">Reference proteome</keyword>
<dbReference type="CDD" id="cd20710">
    <property type="entry name" value="NOT1_connector"/>
    <property type="match status" value="1"/>
</dbReference>
<evidence type="ECO:0008006" key="14">
    <source>
        <dbReference type="Google" id="ProtNLM"/>
    </source>
</evidence>
<dbReference type="GO" id="GO:0060090">
    <property type="term" value="F:molecular adaptor activity"/>
    <property type="evidence" value="ECO:0007669"/>
    <property type="project" value="TreeGrafter"/>
</dbReference>
<dbReference type="Proteomes" id="UP001177003">
    <property type="component" value="Chromosome 4"/>
</dbReference>
<dbReference type="Pfam" id="PF16415">
    <property type="entry name" value="CNOT1_CAF1_bind"/>
    <property type="match status" value="1"/>
</dbReference>
<evidence type="ECO:0000256" key="3">
    <source>
        <dbReference type="ARBA" id="ARBA00023015"/>
    </source>
</evidence>
<organism evidence="12 13">
    <name type="scientific">Lactuca saligna</name>
    <name type="common">Willowleaf lettuce</name>
    <dbReference type="NCBI Taxonomy" id="75948"/>
    <lineage>
        <taxon>Eukaryota</taxon>
        <taxon>Viridiplantae</taxon>
        <taxon>Streptophyta</taxon>
        <taxon>Embryophyta</taxon>
        <taxon>Tracheophyta</taxon>
        <taxon>Spermatophyta</taxon>
        <taxon>Magnoliopsida</taxon>
        <taxon>eudicotyledons</taxon>
        <taxon>Gunneridae</taxon>
        <taxon>Pentapetalae</taxon>
        <taxon>asterids</taxon>
        <taxon>campanulids</taxon>
        <taxon>Asterales</taxon>
        <taxon>Asteraceae</taxon>
        <taxon>Cichorioideae</taxon>
        <taxon>Cichorieae</taxon>
        <taxon>Lactucinae</taxon>
        <taxon>Lactuca</taxon>
    </lineage>
</organism>
<evidence type="ECO:0000259" key="9">
    <source>
        <dbReference type="Pfam" id="PF16415"/>
    </source>
</evidence>
<feature type="domain" description="CCR4-NOT transcription complex subunit 1 TTP binding" evidence="10">
    <location>
        <begin position="525"/>
        <end position="686"/>
    </location>
</feature>
<keyword evidence="3" id="KW-0805">Transcription regulation</keyword>
<dbReference type="Pfam" id="PF16417">
    <property type="entry name" value="CNOT1_TTP_bind"/>
    <property type="match status" value="2"/>
</dbReference>
<evidence type="ECO:0000256" key="1">
    <source>
        <dbReference type="ARBA" id="ARBA00004123"/>
    </source>
</evidence>
<dbReference type="GO" id="GO:0017148">
    <property type="term" value="P:negative regulation of translation"/>
    <property type="evidence" value="ECO:0007669"/>
    <property type="project" value="InterPro"/>
</dbReference>
<feature type="compositionally biased region" description="Polar residues" evidence="6">
    <location>
        <begin position="748"/>
        <end position="769"/>
    </location>
</feature>
<dbReference type="InterPro" id="IPR055454">
    <property type="entry name" value="CNOT1-like_NOT1_connector"/>
</dbReference>
<dbReference type="Gene3D" id="1.25.40.180">
    <property type="match status" value="1"/>
</dbReference>
<dbReference type="GO" id="GO:0005634">
    <property type="term" value="C:nucleus"/>
    <property type="evidence" value="ECO:0007669"/>
    <property type="project" value="UniProtKB-SubCell"/>
</dbReference>
<evidence type="ECO:0000259" key="11">
    <source>
        <dbReference type="Pfam" id="PF25097"/>
    </source>
</evidence>
<dbReference type="PANTHER" id="PTHR13162:SF8">
    <property type="entry name" value="CCR4-NOT TRANSCRIPTION COMPLEX SUBUNIT 1"/>
    <property type="match status" value="1"/>
</dbReference>
<comment type="subcellular location">
    <subcellularLocation>
        <location evidence="1">Nucleus</location>
    </subcellularLocation>
</comment>
<feature type="domain" description="CCR4-NOT transcription complex subunit 1" evidence="8">
    <location>
        <begin position="1116"/>
        <end position="1254"/>
    </location>
</feature>
<keyword evidence="5" id="KW-0539">Nucleus</keyword>
<evidence type="ECO:0000256" key="4">
    <source>
        <dbReference type="ARBA" id="ARBA00023163"/>
    </source>
</evidence>
<feature type="compositionally biased region" description="Polar residues" evidence="6">
    <location>
        <begin position="726"/>
        <end position="739"/>
    </location>
</feature>
<dbReference type="Gene3D" id="1.25.40.840">
    <property type="entry name" value="CCR4-NOT transcription complex subunit 1 TTP binding domain"/>
    <property type="match status" value="2"/>
</dbReference>
<dbReference type="EMBL" id="OX465080">
    <property type="protein sequence ID" value="CAI9279427.1"/>
    <property type="molecule type" value="Genomic_DNA"/>
</dbReference>
<dbReference type="Pfam" id="PF12842">
    <property type="entry name" value="DUF3819"/>
    <property type="match status" value="1"/>
</dbReference>
<proteinExistence type="predicted"/>
<reference evidence="12" key="1">
    <citation type="submission" date="2023-04" db="EMBL/GenBank/DDBJ databases">
        <authorList>
            <person name="Vijverberg K."/>
            <person name="Xiong W."/>
            <person name="Schranz E."/>
        </authorList>
    </citation>
    <scope>NUCLEOTIDE SEQUENCE</scope>
</reference>
<dbReference type="FunFam" id="1.25.40.800:FF:000001">
    <property type="entry name" value="CCR4-NOT transcription complex subunit 1"/>
    <property type="match status" value="1"/>
</dbReference>
<feature type="domain" description="CCR4-NOT transcription complex subunit 1-like NOT1 connector" evidence="11">
    <location>
        <begin position="1362"/>
        <end position="1514"/>
    </location>
</feature>
<evidence type="ECO:0000256" key="2">
    <source>
        <dbReference type="ARBA" id="ARBA00022491"/>
    </source>
</evidence>
<dbReference type="Gene3D" id="1.25.40.800">
    <property type="match status" value="1"/>
</dbReference>
<evidence type="ECO:0000259" key="8">
    <source>
        <dbReference type="Pfam" id="PF12842"/>
    </source>
</evidence>
<evidence type="ECO:0000259" key="10">
    <source>
        <dbReference type="Pfam" id="PF16417"/>
    </source>
</evidence>
<dbReference type="GO" id="GO:0030015">
    <property type="term" value="C:CCR4-NOT core complex"/>
    <property type="evidence" value="ECO:0007669"/>
    <property type="project" value="InterPro"/>
</dbReference>
<feature type="compositionally biased region" description="Basic and acidic residues" evidence="6">
    <location>
        <begin position="453"/>
        <end position="465"/>
    </location>
</feature>
<dbReference type="InterPro" id="IPR032191">
    <property type="entry name" value="CNOT1_CAF1_bind"/>
</dbReference>
<dbReference type="InterPro" id="IPR040398">
    <property type="entry name" value="Not1"/>
</dbReference>
<dbReference type="InterPro" id="IPR032193">
    <property type="entry name" value="CNOT1_TTP_bind"/>
</dbReference>
<evidence type="ECO:0000313" key="12">
    <source>
        <dbReference type="EMBL" id="CAI9279427.1"/>
    </source>
</evidence>
<dbReference type="GO" id="GO:0000289">
    <property type="term" value="P:nuclear-transcribed mRNA poly(A) tail shortening"/>
    <property type="evidence" value="ECO:0007669"/>
    <property type="project" value="UniProtKB-ARBA"/>
</dbReference>
<dbReference type="InterPro" id="IPR038535">
    <property type="entry name" value="CNOT1_TTP_bind_sf"/>
</dbReference>